<dbReference type="EMBL" id="PYHS01000001">
    <property type="protein sequence ID" value="PSR66019.1"/>
    <property type="molecule type" value="Genomic_DNA"/>
</dbReference>
<dbReference type="AlphaFoldDB" id="A0A2T2ZE39"/>
<protein>
    <submittedName>
        <fullName evidence="1">AlpA family phage regulatory protein</fullName>
    </submittedName>
</protein>
<evidence type="ECO:0000313" key="1">
    <source>
        <dbReference type="EMBL" id="PSR66019.1"/>
    </source>
</evidence>
<name>A0A2T2ZE39_9NOCA</name>
<dbReference type="RefSeq" id="WP_084493799.1">
    <property type="nucleotide sequence ID" value="NZ_PYHS01000001.1"/>
</dbReference>
<reference evidence="1 2" key="1">
    <citation type="submission" date="2018-02" db="EMBL/GenBank/DDBJ databases">
        <title>8 Nocardia nova and 1 Nocardia cyriacigeorgica strain used for evolution to TMP-SMX.</title>
        <authorList>
            <person name="Mehta H."/>
            <person name="Weng J."/>
            <person name="Shamoo Y."/>
        </authorList>
    </citation>
    <scope>NUCLEOTIDE SEQUENCE [LARGE SCALE GENOMIC DNA]</scope>
    <source>
        <strain evidence="1 2">ATCC 33727</strain>
    </source>
</reference>
<comment type="caution">
    <text evidence="1">The sequence shown here is derived from an EMBL/GenBank/DDBJ whole genome shotgun (WGS) entry which is preliminary data.</text>
</comment>
<evidence type="ECO:0000313" key="2">
    <source>
        <dbReference type="Proteomes" id="UP000241647"/>
    </source>
</evidence>
<gene>
    <name evidence="1" type="ORF">C8259_01270</name>
</gene>
<proteinExistence type="predicted"/>
<organism evidence="1 2">
    <name type="scientific">Nocardia nova</name>
    <dbReference type="NCBI Taxonomy" id="37330"/>
    <lineage>
        <taxon>Bacteria</taxon>
        <taxon>Bacillati</taxon>
        <taxon>Actinomycetota</taxon>
        <taxon>Actinomycetes</taxon>
        <taxon>Mycobacteriales</taxon>
        <taxon>Nocardiaceae</taxon>
        <taxon>Nocardia</taxon>
    </lineage>
</organism>
<dbReference type="Proteomes" id="UP000241647">
    <property type="component" value="Unassembled WGS sequence"/>
</dbReference>
<accession>A0A2T2ZE39</accession>
<dbReference type="Pfam" id="PF05930">
    <property type="entry name" value="Phage_AlpA"/>
    <property type="match status" value="1"/>
</dbReference>
<dbReference type="SUPFAM" id="SSF46955">
    <property type="entry name" value="Putative DNA-binding domain"/>
    <property type="match status" value="1"/>
</dbReference>
<dbReference type="InterPro" id="IPR009061">
    <property type="entry name" value="DNA-bd_dom_put_sf"/>
</dbReference>
<sequence>MEIDRFLQAKDCELMTGIAASTWRWWAYNGQGPKSFKLGGRRVWRESVVMEWIATQEATTSTGGED</sequence>
<dbReference type="InterPro" id="IPR010260">
    <property type="entry name" value="AlpA"/>
</dbReference>